<dbReference type="Gene3D" id="1.10.287.550">
    <property type="entry name" value="Helix hairpin bin"/>
    <property type="match status" value="1"/>
</dbReference>
<name>A0A267H5J5_9PLAT</name>
<evidence type="ECO:0000256" key="6">
    <source>
        <dbReference type="SAM" id="Phobius"/>
    </source>
</evidence>
<evidence type="ECO:0000256" key="1">
    <source>
        <dbReference type="ARBA" id="ARBA00001913"/>
    </source>
</evidence>
<accession>A0A267H5J5</accession>
<reference evidence="9 10" key="1">
    <citation type="submission" date="2017-06" db="EMBL/GenBank/DDBJ databases">
        <title>A platform for efficient transgenesis in Macrostomum lignano, a flatworm model organism for stem cell research.</title>
        <authorList>
            <person name="Berezikov E."/>
        </authorList>
    </citation>
    <scope>NUCLEOTIDE SEQUENCE [LARGE SCALE GENOMIC DNA]</scope>
    <source>
        <strain evidence="9">DV1</strain>
        <tissue evidence="9">Whole organism</tissue>
    </source>
</reference>
<dbReference type="PROSITE" id="PS00149">
    <property type="entry name" value="SULFATASE_2"/>
    <property type="match status" value="1"/>
</dbReference>
<dbReference type="InterPro" id="IPR024607">
    <property type="entry name" value="Sulfatase_CS"/>
</dbReference>
<keyword evidence="10" id="KW-1185">Reference proteome</keyword>
<keyword evidence="4" id="KW-0378">Hydrolase</keyword>
<comment type="cofactor">
    <cofactor evidence="1">
        <name>Ca(2+)</name>
        <dbReference type="ChEBI" id="CHEBI:29108"/>
    </cofactor>
</comment>
<dbReference type="Gene3D" id="3.30.1120.10">
    <property type="match status" value="1"/>
</dbReference>
<evidence type="ECO:0000256" key="2">
    <source>
        <dbReference type="ARBA" id="ARBA00008779"/>
    </source>
</evidence>
<sequence length="588" mass="65391">NKTRLRMPPIKLAIVTLLLLLPSLVVTSPTEKATKKQPNILILLVDDLGFGDIGANGNTTIRTPNVDRIAKEGVRLSHHLTAAPVCTPSRSALLTGKYPIRMGMVPSIQMQVFPFTASQAGLPTNETTFAKVAQRSGYRTGLIGKWHLGAHCSNSKDFCHHPNNHGFDYFYGCLLTLLKDFSGLGESILHSRFPHYYRNISLTLLATLASLGVGYKIGILPRKLCIFLALLGVLVTGFLFCLPGYLVRTVNSQLHRQTELVEQPIRFEKLTQRLVWEGEEFLDKAVDEGKPFLLFMSFLQVHSPLYNSVPGYRGRSAHGWYGDNIEEMDWSVGQILDALDKRGLSDDTIVYFSSDNGGHIEETTHTGERAGGHNGIYRGSKCQGAVDGGIRVPGLLRWPGVIPAGSQSNALTSQMDIFPTLLEAMGQPVPSGIDGRSITKLLRQPQSTKSPHDFLFQYCGTLLHAVRWNSPEGVLKLRHYSPNWLPGTEGCRYICGCMEGLGSVRHSVPLLYDLSTDERETAIVPADSERYRRLVPQILEAERRHQASLSSVPSQFTFAKLMWRPWLQDCCNFPLCNCRDTKYDSRPA</sequence>
<dbReference type="PROSITE" id="PS00523">
    <property type="entry name" value="SULFATASE_1"/>
    <property type="match status" value="1"/>
</dbReference>
<keyword evidence="5" id="KW-0106">Calcium</keyword>
<evidence type="ECO:0000259" key="8">
    <source>
        <dbReference type="Pfam" id="PF00884"/>
    </source>
</evidence>
<dbReference type="AlphaFoldDB" id="A0A267H5J5"/>
<evidence type="ECO:0000256" key="7">
    <source>
        <dbReference type="SAM" id="SignalP"/>
    </source>
</evidence>
<dbReference type="SUPFAM" id="SSF53649">
    <property type="entry name" value="Alkaline phosphatase-like"/>
    <property type="match status" value="1"/>
</dbReference>
<proteinExistence type="inferred from homology"/>
<feature type="domain" description="Sulfatase N-terminal" evidence="8">
    <location>
        <begin position="38"/>
        <end position="426"/>
    </location>
</feature>
<feature type="signal peptide" evidence="7">
    <location>
        <begin position="1"/>
        <end position="27"/>
    </location>
</feature>
<dbReference type="GO" id="GO:0004065">
    <property type="term" value="F:arylsulfatase activity"/>
    <property type="evidence" value="ECO:0007669"/>
    <property type="project" value="TreeGrafter"/>
</dbReference>
<dbReference type="Proteomes" id="UP000215902">
    <property type="component" value="Unassembled WGS sequence"/>
</dbReference>
<dbReference type="Pfam" id="PF14707">
    <property type="entry name" value="Sulfatase_C"/>
    <property type="match status" value="1"/>
</dbReference>
<dbReference type="Pfam" id="PF00884">
    <property type="entry name" value="Sulfatase"/>
    <property type="match status" value="1"/>
</dbReference>
<dbReference type="InterPro" id="IPR017850">
    <property type="entry name" value="Alkaline_phosphatase_core_sf"/>
</dbReference>
<comment type="caution">
    <text evidence="9">The sequence shown here is derived from an EMBL/GenBank/DDBJ whole genome shotgun (WGS) entry which is preliminary data.</text>
</comment>
<dbReference type="OrthoDB" id="103349at2759"/>
<dbReference type="GO" id="GO:0046872">
    <property type="term" value="F:metal ion binding"/>
    <property type="evidence" value="ECO:0007669"/>
    <property type="project" value="UniProtKB-KW"/>
</dbReference>
<keyword evidence="3" id="KW-0479">Metal-binding</keyword>
<dbReference type="PANTHER" id="PTHR42693:SF49">
    <property type="entry name" value="SULFATASE N-TERMINAL DOMAIN-CONTAINING PROTEIN"/>
    <property type="match status" value="1"/>
</dbReference>
<dbReference type="InterPro" id="IPR050738">
    <property type="entry name" value="Sulfatase"/>
</dbReference>
<feature type="transmembrane region" description="Helical" evidence="6">
    <location>
        <begin position="224"/>
        <end position="246"/>
    </location>
</feature>
<evidence type="ECO:0000313" key="10">
    <source>
        <dbReference type="Proteomes" id="UP000215902"/>
    </source>
</evidence>
<dbReference type="STRING" id="282301.A0A267H5J5"/>
<keyword evidence="6" id="KW-0812">Transmembrane</keyword>
<keyword evidence="6" id="KW-1133">Transmembrane helix</keyword>
<gene>
    <name evidence="9" type="ORF">BOX15_Mlig030424g1</name>
</gene>
<dbReference type="EMBL" id="NIVC01000040">
    <property type="protein sequence ID" value="PAA92797.1"/>
    <property type="molecule type" value="Genomic_DNA"/>
</dbReference>
<evidence type="ECO:0000256" key="5">
    <source>
        <dbReference type="ARBA" id="ARBA00022837"/>
    </source>
</evidence>
<keyword evidence="6" id="KW-0472">Membrane</keyword>
<comment type="similarity">
    <text evidence="2">Belongs to the sulfatase family.</text>
</comment>
<evidence type="ECO:0000313" key="9">
    <source>
        <dbReference type="EMBL" id="PAA92797.1"/>
    </source>
</evidence>
<dbReference type="PANTHER" id="PTHR42693">
    <property type="entry name" value="ARYLSULFATASE FAMILY MEMBER"/>
    <property type="match status" value="1"/>
</dbReference>
<protein>
    <recommendedName>
        <fullName evidence="8">Sulfatase N-terminal domain-containing protein</fullName>
    </recommendedName>
</protein>
<dbReference type="Gene3D" id="3.40.720.10">
    <property type="entry name" value="Alkaline Phosphatase, subunit A"/>
    <property type="match status" value="1"/>
</dbReference>
<dbReference type="InterPro" id="IPR000917">
    <property type="entry name" value="Sulfatase_N"/>
</dbReference>
<feature type="chain" id="PRO_5012740861" description="Sulfatase N-terminal domain-containing protein" evidence="7">
    <location>
        <begin position="28"/>
        <end position="588"/>
    </location>
</feature>
<evidence type="ECO:0000256" key="3">
    <source>
        <dbReference type="ARBA" id="ARBA00022723"/>
    </source>
</evidence>
<evidence type="ECO:0000256" key="4">
    <source>
        <dbReference type="ARBA" id="ARBA00022801"/>
    </source>
</evidence>
<feature type="non-terminal residue" evidence="9">
    <location>
        <position position="1"/>
    </location>
</feature>
<organism evidence="9 10">
    <name type="scientific">Macrostomum lignano</name>
    <dbReference type="NCBI Taxonomy" id="282301"/>
    <lineage>
        <taxon>Eukaryota</taxon>
        <taxon>Metazoa</taxon>
        <taxon>Spiralia</taxon>
        <taxon>Lophotrochozoa</taxon>
        <taxon>Platyhelminthes</taxon>
        <taxon>Rhabditophora</taxon>
        <taxon>Macrostomorpha</taxon>
        <taxon>Macrostomida</taxon>
        <taxon>Macrostomidae</taxon>
        <taxon>Macrostomum</taxon>
    </lineage>
</organism>
<keyword evidence="7" id="KW-0732">Signal</keyword>